<dbReference type="Proteomes" id="UP000494256">
    <property type="component" value="Unassembled WGS sequence"/>
</dbReference>
<feature type="non-terminal residue" evidence="2">
    <location>
        <position position="1"/>
    </location>
</feature>
<dbReference type="InterPro" id="IPR011989">
    <property type="entry name" value="ARM-like"/>
</dbReference>
<protein>
    <recommendedName>
        <fullName evidence="1">IPO4/5-like TPR repeats domain-containing protein</fullName>
    </recommendedName>
</protein>
<sequence length="106" mass="11660">SVPGVFGHRQNENLPVIKRMLLSGLQSNSEILRTQAVKAVGAFILLHDKEPAIQNISLNILIPLMQVIVQSIEKSDDDSSLKVLIELAESAPQFLRPQLEPFSTCA</sequence>
<dbReference type="Pfam" id="PF25780">
    <property type="entry name" value="TPR_IPO5"/>
    <property type="match status" value="1"/>
</dbReference>
<evidence type="ECO:0000259" key="1">
    <source>
        <dbReference type="Pfam" id="PF25780"/>
    </source>
</evidence>
<dbReference type="OrthoDB" id="2019884at2759"/>
<dbReference type="InterPro" id="IPR016024">
    <property type="entry name" value="ARM-type_fold"/>
</dbReference>
<reference evidence="2 3" key="1">
    <citation type="submission" date="2020-04" db="EMBL/GenBank/DDBJ databases">
        <authorList>
            <person name="Wallbank WR R."/>
            <person name="Pardo Diaz C."/>
            <person name="Kozak K."/>
            <person name="Martin S."/>
            <person name="Jiggins C."/>
            <person name="Moest M."/>
            <person name="Warren A I."/>
            <person name="Byers J.R.P. K."/>
            <person name="Montejo-Kovacevich G."/>
            <person name="Yen C E."/>
        </authorList>
    </citation>
    <scope>NUCLEOTIDE SEQUENCE [LARGE SCALE GENOMIC DNA]</scope>
</reference>
<dbReference type="AlphaFoldDB" id="A0A8S1BMX5"/>
<comment type="caution">
    <text evidence="2">The sequence shown here is derived from an EMBL/GenBank/DDBJ whole genome shotgun (WGS) entry which is preliminary data.</text>
</comment>
<dbReference type="EMBL" id="CADEBD010000781">
    <property type="protein sequence ID" value="CAB3260109.1"/>
    <property type="molecule type" value="Genomic_DNA"/>
</dbReference>
<evidence type="ECO:0000313" key="3">
    <source>
        <dbReference type="Proteomes" id="UP000494256"/>
    </source>
</evidence>
<name>A0A8S1BMX5_ARCPL</name>
<accession>A0A8S1BMX5</accession>
<feature type="domain" description="IPO4/5-like TPR repeats" evidence="1">
    <location>
        <begin position="1"/>
        <end position="102"/>
    </location>
</feature>
<gene>
    <name evidence="2" type="ORF">APLA_LOCUS16924</name>
</gene>
<dbReference type="InterPro" id="IPR057672">
    <property type="entry name" value="TPR_IPO4/5"/>
</dbReference>
<dbReference type="Gene3D" id="1.25.10.10">
    <property type="entry name" value="Leucine-rich Repeat Variant"/>
    <property type="match status" value="1"/>
</dbReference>
<organism evidence="2 3">
    <name type="scientific">Arctia plantaginis</name>
    <name type="common">Wood tiger moth</name>
    <name type="synonym">Phalaena plantaginis</name>
    <dbReference type="NCBI Taxonomy" id="874455"/>
    <lineage>
        <taxon>Eukaryota</taxon>
        <taxon>Metazoa</taxon>
        <taxon>Ecdysozoa</taxon>
        <taxon>Arthropoda</taxon>
        <taxon>Hexapoda</taxon>
        <taxon>Insecta</taxon>
        <taxon>Pterygota</taxon>
        <taxon>Neoptera</taxon>
        <taxon>Endopterygota</taxon>
        <taxon>Lepidoptera</taxon>
        <taxon>Glossata</taxon>
        <taxon>Ditrysia</taxon>
        <taxon>Noctuoidea</taxon>
        <taxon>Erebidae</taxon>
        <taxon>Arctiinae</taxon>
        <taxon>Arctia</taxon>
    </lineage>
</organism>
<dbReference type="SUPFAM" id="SSF48371">
    <property type="entry name" value="ARM repeat"/>
    <property type="match status" value="1"/>
</dbReference>
<proteinExistence type="predicted"/>
<evidence type="ECO:0000313" key="2">
    <source>
        <dbReference type="EMBL" id="CAB3260109.1"/>
    </source>
</evidence>